<keyword evidence="8 11" id="KW-1133">Transmembrane helix</keyword>
<keyword evidence="3 11" id="KW-0633">Potassium transport</keyword>
<dbReference type="Pfam" id="PF02669">
    <property type="entry name" value="KdpC"/>
    <property type="match status" value="1"/>
</dbReference>
<dbReference type="RefSeq" id="WP_106264161.1">
    <property type="nucleotide sequence ID" value="NZ_PVTX01000001.1"/>
</dbReference>
<dbReference type="PIRSF" id="PIRSF001296">
    <property type="entry name" value="K_ATPase_KdpC"/>
    <property type="match status" value="1"/>
</dbReference>
<proteinExistence type="inferred from homology"/>
<evidence type="ECO:0000256" key="1">
    <source>
        <dbReference type="ARBA" id="ARBA00022448"/>
    </source>
</evidence>
<dbReference type="PANTHER" id="PTHR30042">
    <property type="entry name" value="POTASSIUM-TRANSPORTING ATPASE C CHAIN"/>
    <property type="match status" value="1"/>
</dbReference>
<dbReference type="NCBIfam" id="NF001454">
    <property type="entry name" value="PRK00315.1"/>
    <property type="match status" value="1"/>
</dbReference>
<comment type="subunit">
    <text evidence="11">The system is composed of three essential subunits: KdpA, KdpB and KdpC.</text>
</comment>
<evidence type="ECO:0000313" key="14">
    <source>
        <dbReference type="Proteomes" id="UP000239895"/>
    </source>
</evidence>
<keyword evidence="1 11" id="KW-0813">Transport</keyword>
<keyword evidence="14" id="KW-1185">Reference proteome</keyword>
<evidence type="ECO:0000256" key="7">
    <source>
        <dbReference type="ARBA" id="ARBA00022958"/>
    </source>
</evidence>
<evidence type="ECO:0000256" key="10">
    <source>
        <dbReference type="ARBA" id="ARBA00023136"/>
    </source>
</evidence>
<comment type="similarity">
    <text evidence="11">Belongs to the KdpC family.</text>
</comment>
<dbReference type="EMBL" id="PVTX01000001">
    <property type="protein sequence ID" value="PRZ09932.1"/>
    <property type="molecule type" value="Genomic_DNA"/>
</dbReference>
<evidence type="ECO:0000313" key="13">
    <source>
        <dbReference type="EMBL" id="PRZ09932.1"/>
    </source>
</evidence>
<evidence type="ECO:0000256" key="8">
    <source>
        <dbReference type="ARBA" id="ARBA00022989"/>
    </source>
</evidence>
<comment type="caution">
    <text evidence="13">The sequence shown here is derived from an EMBL/GenBank/DDBJ whole genome shotgun (WGS) entry which is preliminary data.</text>
</comment>
<gene>
    <name evidence="11" type="primary">kdpC</name>
    <name evidence="13" type="ORF">BCL65_10170</name>
</gene>
<name>A0ABX5EHH7_9MICO</name>
<keyword evidence="5 11" id="KW-0547">Nucleotide-binding</keyword>
<evidence type="ECO:0000256" key="9">
    <source>
        <dbReference type="ARBA" id="ARBA00023065"/>
    </source>
</evidence>
<evidence type="ECO:0000256" key="2">
    <source>
        <dbReference type="ARBA" id="ARBA00022475"/>
    </source>
</evidence>
<evidence type="ECO:0000256" key="5">
    <source>
        <dbReference type="ARBA" id="ARBA00022741"/>
    </source>
</evidence>
<sequence length="219" mass="22655">MTQSQAVTATARRATGASLTRHALTGLRVLLAFTLLVGVAYPLAMTGASQLLFGWRADGSLVRADGSPTRDRSEAVGSALLSQSFEGPEWFRSRPSAAGDGFDPLSSGGTNLGPESPELVGSVRELRAEVAATEGVDVFDVPADAVTSSASGLDPHISPAYAELQVPRVARARGLPEEVVRELVADHSAGRSLGVLGDPRVDVLGLNIALDRSGRTIGG</sequence>
<keyword evidence="7 11" id="KW-0630">Potassium</keyword>
<evidence type="ECO:0000256" key="11">
    <source>
        <dbReference type="HAMAP-Rule" id="MF_00276"/>
    </source>
</evidence>
<dbReference type="Proteomes" id="UP000239895">
    <property type="component" value="Unassembled WGS sequence"/>
</dbReference>
<accession>A0ABX5EHH7</accession>
<organism evidence="13 14">
    <name type="scientific">Isoptericola halotolerans</name>
    <dbReference type="NCBI Taxonomy" id="300560"/>
    <lineage>
        <taxon>Bacteria</taxon>
        <taxon>Bacillati</taxon>
        <taxon>Actinomycetota</taxon>
        <taxon>Actinomycetes</taxon>
        <taxon>Micrococcales</taxon>
        <taxon>Promicromonosporaceae</taxon>
        <taxon>Isoptericola</taxon>
    </lineage>
</organism>
<evidence type="ECO:0000256" key="3">
    <source>
        <dbReference type="ARBA" id="ARBA00022538"/>
    </source>
</evidence>
<feature type="transmembrane region" description="Helical" evidence="11">
    <location>
        <begin position="29"/>
        <end position="53"/>
    </location>
</feature>
<evidence type="ECO:0000256" key="6">
    <source>
        <dbReference type="ARBA" id="ARBA00022840"/>
    </source>
</evidence>
<keyword evidence="2 11" id="KW-1003">Cell membrane</keyword>
<keyword evidence="9 11" id="KW-0406">Ion transport</keyword>
<protein>
    <recommendedName>
        <fullName evidence="11">Potassium-transporting ATPase KdpC subunit</fullName>
    </recommendedName>
    <alternativeName>
        <fullName evidence="11">ATP phosphohydrolase [potassium-transporting] C chain</fullName>
    </alternativeName>
    <alternativeName>
        <fullName evidence="11">Potassium-binding and translocating subunit C</fullName>
    </alternativeName>
    <alternativeName>
        <fullName evidence="11">Potassium-translocating ATPase C chain</fullName>
    </alternativeName>
</protein>
<evidence type="ECO:0000256" key="4">
    <source>
        <dbReference type="ARBA" id="ARBA00022692"/>
    </source>
</evidence>
<comment type="subcellular location">
    <subcellularLocation>
        <location evidence="11">Cell membrane</location>
        <topology evidence="11">Single-pass membrane protein</topology>
    </subcellularLocation>
</comment>
<dbReference type="InterPro" id="IPR003820">
    <property type="entry name" value="KdpC"/>
</dbReference>
<keyword evidence="4 11" id="KW-0812">Transmembrane</keyword>
<dbReference type="PANTHER" id="PTHR30042:SF2">
    <property type="entry name" value="POTASSIUM-TRANSPORTING ATPASE KDPC SUBUNIT"/>
    <property type="match status" value="1"/>
</dbReference>
<keyword evidence="10 11" id="KW-0472">Membrane</keyword>
<keyword evidence="6 11" id="KW-0067">ATP-binding</keyword>
<evidence type="ECO:0000256" key="12">
    <source>
        <dbReference type="SAM" id="MobiDB-lite"/>
    </source>
</evidence>
<feature type="region of interest" description="Disordered" evidence="12">
    <location>
        <begin position="96"/>
        <end position="118"/>
    </location>
</feature>
<comment type="function">
    <text evidence="11">Part of the high-affinity ATP-driven potassium transport (or Kdp) system, which catalyzes the hydrolysis of ATP coupled with the electrogenic transport of potassium into the cytoplasm. This subunit acts as a catalytic chaperone that increases the ATP-binding affinity of the ATP-hydrolyzing subunit KdpB by the formation of a transient KdpB/KdpC/ATP ternary complex.</text>
</comment>
<dbReference type="HAMAP" id="MF_00276">
    <property type="entry name" value="KdpC"/>
    <property type="match status" value="1"/>
</dbReference>
<dbReference type="NCBIfam" id="TIGR00681">
    <property type="entry name" value="kdpC"/>
    <property type="match status" value="1"/>
</dbReference>
<reference evidence="13 14" key="1">
    <citation type="submission" date="2018-03" db="EMBL/GenBank/DDBJ databases">
        <title>Comparative analysis of microorganisms from saline springs in Andes Mountain Range, Colombia.</title>
        <authorList>
            <person name="Rubin E."/>
        </authorList>
    </citation>
    <scope>NUCLEOTIDE SEQUENCE [LARGE SCALE GENOMIC DNA]</scope>
    <source>
        <strain evidence="13 14">CG 23</strain>
    </source>
</reference>